<dbReference type="EMBL" id="BFCC01000001">
    <property type="protein sequence ID" value="GBG35343.1"/>
    <property type="molecule type" value="Genomic_DNA"/>
</dbReference>
<evidence type="ECO:0000313" key="1">
    <source>
        <dbReference type="EMBL" id="GBG35343.1"/>
    </source>
</evidence>
<organism evidence="1">
    <name type="scientific">Hemigrapsus takanoi nimavirus</name>
    <dbReference type="NCBI Taxonomy" id="2133792"/>
    <lineage>
        <taxon>Viruses</taxon>
        <taxon>Viruses incertae sedis</taxon>
        <taxon>Naldaviricetes</taxon>
        <taxon>Nimaviridae</taxon>
    </lineage>
</organism>
<comment type="caution">
    <text evidence="1">The sequence shown here is derived from an EMBL/GenBank/DDBJ whole genome shotgun (WGS) entry which is preliminary data.</text>
</comment>
<accession>A0A401INZ8</accession>
<name>A0A401INZ8_9VIRU</name>
<proteinExistence type="predicted"/>
<protein>
    <submittedName>
        <fullName evidence="1">Wsv267-like protein</fullName>
    </submittedName>
</protein>
<sequence length="252" mass="28692">MEGYRHLIKEVNELNYKNIISRVVPSRRKVIDALKRLNNYRSTNRLNTALFTLNYKNILKGQQKRYSNNSKMKTLKTPDAFVQSNVREDLQSLEKSVDAAIKRKCSLCGPIRTPSSSQATTHGTDLPINFSSAKRWVVLPSGRTDINNEGRRSSSRRLIVEQTGRYEGPRFVPNSAGRHLHWASNNNTLVSKNCCLLDYLNKRALKESSIAKHLKQSKCIESISLKLAAQNVRDNEIVTRIDQEDIKVAILL</sequence>
<reference evidence="1" key="1">
    <citation type="journal article" date="2018" name="J. Virol.">
        <title>Crustacean Genome Exploration Reveals the Evolutionary Origin of White Spot Syndrome Virus.</title>
        <authorList>
            <person name="Kawato S."/>
            <person name="Shitara A."/>
            <person name="Wang Y."/>
            <person name="Nozaki R."/>
            <person name="Kondo H."/>
            <person name="Hirono I."/>
        </authorList>
    </citation>
    <scope>NUCLEOTIDE SEQUENCE</scope>
    <source>
        <strain evidence="1">TUMSAT-1</strain>
    </source>
</reference>